<dbReference type="STRING" id="946362.F2U853"/>
<dbReference type="InterPro" id="IPR016093">
    <property type="entry name" value="MIR_motif"/>
</dbReference>
<dbReference type="Proteomes" id="UP000007799">
    <property type="component" value="Unassembled WGS sequence"/>
</dbReference>
<dbReference type="PANTHER" id="PTHR13715">
    <property type="entry name" value="RYANODINE RECEPTOR AND IP3 RECEPTOR"/>
    <property type="match status" value="1"/>
</dbReference>
<feature type="domain" description="MIR" evidence="3">
    <location>
        <begin position="142"/>
        <end position="196"/>
    </location>
</feature>
<dbReference type="AlphaFoldDB" id="F2U853"/>
<keyword evidence="1" id="KW-0677">Repeat</keyword>
<evidence type="ECO:0000313" key="4">
    <source>
        <dbReference type="EMBL" id="EGD72958.1"/>
    </source>
</evidence>
<dbReference type="KEGG" id="sre:PTSG_04689"/>
<dbReference type="eggNOG" id="KOG3533">
    <property type="taxonomic scope" value="Eukaryota"/>
</dbReference>
<gene>
    <name evidence="4" type="ORF">PTSG_04689</name>
</gene>
<evidence type="ECO:0000256" key="1">
    <source>
        <dbReference type="ARBA" id="ARBA00022737"/>
    </source>
</evidence>
<reference evidence="4" key="1">
    <citation type="submission" date="2009-08" db="EMBL/GenBank/DDBJ databases">
        <title>Annotation of Salpingoeca rosetta.</title>
        <authorList>
            <consortium name="The Broad Institute Genome Sequencing Platform"/>
            <person name="Russ C."/>
            <person name="Cuomo C."/>
            <person name="Burger G."/>
            <person name="Gray M.W."/>
            <person name="Holland P.W.H."/>
            <person name="King N."/>
            <person name="Lang F.B.F."/>
            <person name="Roger A.J."/>
            <person name="Ruiz-Trillo I."/>
            <person name="Young S.K."/>
            <person name="Zeng Q."/>
            <person name="Gargeya S."/>
            <person name="Alvarado L."/>
            <person name="Berlin A."/>
            <person name="Chapman S.B."/>
            <person name="Chen Z."/>
            <person name="Freedman E."/>
            <person name="Gellesch M."/>
            <person name="Goldberg J."/>
            <person name="Griggs A."/>
            <person name="Gujja S."/>
            <person name="Heilman E."/>
            <person name="Heiman D."/>
            <person name="Howarth C."/>
            <person name="Mehta T."/>
            <person name="Neiman D."/>
            <person name="Pearson M."/>
            <person name="Roberts A."/>
            <person name="Saif S."/>
            <person name="Shea T."/>
            <person name="Shenoy N."/>
            <person name="Sisk P."/>
            <person name="Stolte C."/>
            <person name="Sykes S."/>
            <person name="White J."/>
            <person name="Yandava C."/>
            <person name="Haas B."/>
            <person name="Nusbaum C."/>
            <person name="Birren B."/>
        </authorList>
    </citation>
    <scope>NUCLEOTIDE SEQUENCE [LARGE SCALE GENOMIC DNA]</scope>
    <source>
        <strain evidence="4">ATCC 50818</strain>
    </source>
</reference>
<evidence type="ECO:0000259" key="3">
    <source>
        <dbReference type="SMART" id="SM00472"/>
    </source>
</evidence>
<dbReference type="SUPFAM" id="SSF82109">
    <property type="entry name" value="MIR domain"/>
    <property type="match status" value="1"/>
</dbReference>
<feature type="domain" description="MIR" evidence="3">
    <location>
        <begin position="361"/>
        <end position="434"/>
    </location>
</feature>
<name>F2U853_SALR5</name>
<proteinExistence type="predicted"/>
<dbReference type="EMBL" id="GL832964">
    <property type="protein sequence ID" value="EGD72958.1"/>
    <property type="molecule type" value="Genomic_DNA"/>
</dbReference>
<dbReference type="InterPro" id="IPR015925">
    <property type="entry name" value="Ryanodine_IP3_receptor"/>
</dbReference>
<dbReference type="RefSeq" id="XP_004994780.1">
    <property type="nucleotide sequence ID" value="XM_004994723.1"/>
</dbReference>
<dbReference type="GeneID" id="16075361"/>
<evidence type="ECO:0000313" key="5">
    <source>
        <dbReference type="Proteomes" id="UP000007799"/>
    </source>
</evidence>
<feature type="region of interest" description="Disordered" evidence="2">
    <location>
        <begin position="92"/>
        <end position="131"/>
    </location>
</feature>
<dbReference type="SMART" id="SM00472">
    <property type="entry name" value="MIR"/>
    <property type="match status" value="2"/>
</dbReference>
<dbReference type="InterPro" id="IPR014821">
    <property type="entry name" value="Ins145_P3_rcpt"/>
</dbReference>
<dbReference type="InParanoid" id="F2U853"/>
<dbReference type="PANTHER" id="PTHR13715:SF99">
    <property type="entry name" value="INOSITOL 1,4,5-TRISPHOSPHATE RECEPTOR-LIKE PROTEIN A"/>
    <property type="match status" value="1"/>
</dbReference>
<keyword evidence="5" id="KW-1185">Reference proteome</keyword>
<sequence length="525" mass="59158">MSTAELVLDPPAPYVHLGDHVWLGASPQDTDTLHKNGSDGQGKYVLASSDSTRLGGLTLNWCEQTNPPTLSNISTAMFEFRPRTVVEMDADEDEHNNNQHQPQQHSHHQPHQQKQPAAEHKKRKEVQAEYDHSDEDVRFCKGYAVTCGQAVTLYHPHSRRYVAVKRNTPARTEPSNLRVVLVGDPSKASNFKIQPSSKLRVEGDPVLTDDKISLECADIPDHFLNKSVKPNEGKDSCVFEVNCAVTRTEFTIREAAAVKHRRYPLQYHPYQDDGRRIRGCDMVQLYHRGLSAYMAAEGSFALDEPVVNDREGEEDVHLRLRPQNKRQPRTLRPPTTAVTFWQVELVNNSCWGRPVQWEHDPDLDRFKTQPLRLKHATTQLFLSFDDNLKPRLQRNPDDSTSFQLAQLDDDTSVSSCATVGIQHVKSEQWLYAEFNSDKDRFKRKEAEESIARWDGATLVKLKLRERGGTREFCDVFQVTLVKPSQVFSVGFVAGALPAIATYIKGLAGEQVGSAALAPKAFTSGL</sequence>
<protein>
    <recommendedName>
        <fullName evidence="3">MIR domain-containing protein</fullName>
    </recommendedName>
</protein>
<evidence type="ECO:0000256" key="2">
    <source>
        <dbReference type="SAM" id="MobiDB-lite"/>
    </source>
</evidence>
<organism evidence="5">
    <name type="scientific">Salpingoeca rosetta (strain ATCC 50818 / BSB-021)</name>
    <dbReference type="NCBI Taxonomy" id="946362"/>
    <lineage>
        <taxon>Eukaryota</taxon>
        <taxon>Choanoflagellata</taxon>
        <taxon>Craspedida</taxon>
        <taxon>Salpingoecidae</taxon>
        <taxon>Salpingoeca</taxon>
    </lineage>
</organism>
<dbReference type="OrthoDB" id="300855at2759"/>
<dbReference type="GO" id="GO:0006816">
    <property type="term" value="P:calcium ion transport"/>
    <property type="evidence" value="ECO:0007669"/>
    <property type="project" value="InterPro"/>
</dbReference>
<dbReference type="Pfam" id="PF08709">
    <property type="entry name" value="Ins145_P3_rec"/>
    <property type="match status" value="1"/>
</dbReference>
<dbReference type="CDD" id="cd23280">
    <property type="entry name" value="beta-trefoil_MIR_itr-1-like"/>
    <property type="match status" value="1"/>
</dbReference>
<accession>F2U853</accession>
<dbReference type="InterPro" id="IPR036300">
    <property type="entry name" value="MIR_dom_sf"/>
</dbReference>
<dbReference type="Gene3D" id="2.80.10.50">
    <property type="match status" value="2"/>
</dbReference>